<evidence type="ECO:0000313" key="9">
    <source>
        <dbReference type="Proteomes" id="UP000466442"/>
    </source>
</evidence>
<dbReference type="Pfam" id="PF05347">
    <property type="entry name" value="Complex1_LYR"/>
    <property type="match status" value="1"/>
</dbReference>
<dbReference type="InterPro" id="IPR045293">
    <property type="entry name" value="Complex1_LYR_LYRM2"/>
</dbReference>
<evidence type="ECO:0000256" key="6">
    <source>
        <dbReference type="ARBA" id="ARBA00044735"/>
    </source>
</evidence>
<sequence>MTSTIRTPAMNLKQFMLRQQVLKLYRDILRAIKEVPSKEDQKYLKDWAKSDFIANKHHTDEVTIKMMMKHGERSLKELQQSLGMSRG</sequence>
<dbReference type="InterPro" id="IPR008011">
    <property type="entry name" value="Complex1_LYR_dom"/>
</dbReference>
<evidence type="ECO:0000256" key="3">
    <source>
        <dbReference type="ARBA" id="ARBA00022946"/>
    </source>
</evidence>
<keyword evidence="3" id="KW-0809">Transit peptide</keyword>
<evidence type="ECO:0000313" key="8">
    <source>
        <dbReference type="EMBL" id="KAF6211905.1"/>
    </source>
</evidence>
<comment type="similarity">
    <text evidence="2">Belongs to the complex I LYR family.</text>
</comment>
<gene>
    <name evidence="8" type="ORF">GE061_012422</name>
</gene>
<dbReference type="Proteomes" id="UP000466442">
    <property type="component" value="Unassembled WGS sequence"/>
</dbReference>
<dbReference type="PANTHER" id="PTHR13675:SF0">
    <property type="entry name" value="LYR MOTIF-CONTAINING PROTEIN 2"/>
    <property type="match status" value="1"/>
</dbReference>
<comment type="function">
    <text evidence="6">Involved in efficient integration of the N-module into mitochondrial respiratory chain complex I.</text>
</comment>
<keyword evidence="4" id="KW-0496">Mitochondrion</keyword>
<evidence type="ECO:0000256" key="5">
    <source>
        <dbReference type="ARBA" id="ARBA00026235"/>
    </source>
</evidence>
<dbReference type="OrthoDB" id="74240at2759"/>
<dbReference type="EMBL" id="WIXP02000004">
    <property type="protein sequence ID" value="KAF6211905.1"/>
    <property type="molecule type" value="Genomic_DNA"/>
</dbReference>
<reference evidence="8" key="1">
    <citation type="journal article" date="2021" name="Mol. Ecol. Resour.">
        <title>Apolygus lucorum genome provides insights into omnivorousness and mesophyll feeding.</title>
        <authorList>
            <person name="Liu Y."/>
            <person name="Liu H."/>
            <person name="Wang H."/>
            <person name="Huang T."/>
            <person name="Liu B."/>
            <person name="Yang B."/>
            <person name="Yin L."/>
            <person name="Li B."/>
            <person name="Zhang Y."/>
            <person name="Zhang S."/>
            <person name="Jiang F."/>
            <person name="Zhang X."/>
            <person name="Ren Y."/>
            <person name="Wang B."/>
            <person name="Wang S."/>
            <person name="Lu Y."/>
            <person name="Wu K."/>
            <person name="Fan W."/>
            <person name="Wang G."/>
        </authorList>
    </citation>
    <scope>NUCLEOTIDE SEQUENCE</scope>
    <source>
        <strain evidence="8">12Hb</strain>
    </source>
</reference>
<evidence type="ECO:0000256" key="1">
    <source>
        <dbReference type="ARBA" id="ARBA00004173"/>
    </source>
</evidence>
<protein>
    <recommendedName>
        <fullName evidence="5">LYR motif-containing protein 2</fullName>
    </recommendedName>
</protein>
<evidence type="ECO:0000256" key="4">
    <source>
        <dbReference type="ARBA" id="ARBA00023128"/>
    </source>
</evidence>
<keyword evidence="9" id="KW-1185">Reference proteome</keyword>
<dbReference type="GO" id="GO:0005739">
    <property type="term" value="C:mitochondrion"/>
    <property type="evidence" value="ECO:0007669"/>
    <property type="project" value="UniProtKB-SubCell"/>
</dbReference>
<accession>A0A6A4JI16</accession>
<comment type="subcellular location">
    <subcellularLocation>
        <location evidence="1">Mitochondrion</location>
    </subcellularLocation>
</comment>
<evidence type="ECO:0000256" key="2">
    <source>
        <dbReference type="ARBA" id="ARBA00009508"/>
    </source>
</evidence>
<evidence type="ECO:0000259" key="7">
    <source>
        <dbReference type="Pfam" id="PF05347"/>
    </source>
</evidence>
<organism evidence="8 9">
    <name type="scientific">Apolygus lucorum</name>
    <name type="common">Small green plant bug</name>
    <name type="synonym">Lygocoris lucorum</name>
    <dbReference type="NCBI Taxonomy" id="248454"/>
    <lineage>
        <taxon>Eukaryota</taxon>
        <taxon>Metazoa</taxon>
        <taxon>Ecdysozoa</taxon>
        <taxon>Arthropoda</taxon>
        <taxon>Hexapoda</taxon>
        <taxon>Insecta</taxon>
        <taxon>Pterygota</taxon>
        <taxon>Neoptera</taxon>
        <taxon>Paraneoptera</taxon>
        <taxon>Hemiptera</taxon>
        <taxon>Heteroptera</taxon>
        <taxon>Panheteroptera</taxon>
        <taxon>Cimicomorpha</taxon>
        <taxon>Miridae</taxon>
        <taxon>Mirini</taxon>
        <taxon>Apolygus</taxon>
    </lineage>
</organism>
<name>A0A6A4JI16_APOLU</name>
<dbReference type="PANTHER" id="PTHR13675">
    <property type="entry name" value="LYR MOTIF-CONTAINING PROTEIN 2"/>
    <property type="match status" value="1"/>
</dbReference>
<comment type="caution">
    <text evidence="8">The sequence shown here is derived from an EMBL/GenBank/DDBJ whole genome shotgun (WGS) entry which is preliminary data.</text>
</comment>
<dbReference type="CDD" id="cd20262">
    <property type="entry name" value="Complex1_LYR_LYRM2"/>
    <property type="match status" value="1"/>
</dbReference>
<dbReference type="AlphaFoldDB" id="A0A6A4JI16"/>
<proteinExistence type="inferred from homology"/>
<feature type="domain" description="Complex 1 LYR protein" evidence="7">
    <location>
        <begin position="19"/>
        <end position="77"/>
    </location>
</feature>